<keyword evidence="3" id="KW-0808">Transferase</keyword>
<dbReference type="RefSeq" id="WP_115171490.1">
    <property type="nucleotide sequence ID" value="NZ_UGYW01000002.1"/>
</dbReference>
<dbReference type="InterPro" id="IPR041497">
    <property type="entry name" value="Thump-like"/>
</dbReference>
<feature type="domain" description="PG-1098 ferredoxin-like" evidence="2">
    <location>
        <begin position="280"/>
        <end position="323"/>
    </location>
</feature>
<evidence type="ECO:0000259" key="2">
    <source>
        <dbReference type="Pfam" id="PF22013"/>
    </source>
</evidence>
<dbReference type="GO" id="GO:0032259">
    <property type="term" value="P:methylation"/>
    <property type="evidence" value="ECO:0007669"/>
    <property type="project" value="UniProtKB-KW"/>
</dbReference>
<sequence>MNYNILQKEVQQFLQHNSKATPSAVALKKSPFAAVSSAELATQLDGRQRIARKLPKWANTTGIYFPEKLNLEQSSSEQTAEFKSNIIKPDSTILDMTGGFGIDTYFFATKARLVTHCEINTALSEIVQHNFETLAVRNVKFVSSDAVAYLEQQPDNSLDYIYIDPSRRVNTRKVFLLADCEPDIADLQTLFFTKATTIISKIAPLMDISTALASLQYVKDVYVISVDNDCKELLFVQEKGYEGEPKIHSVRLFQGSQQELSFTYQQERQEINSYSTALAYLYDPDVAITKAGAFKTIGKQYQLHKLHSSTHLYTSAELKTSFPGRIFAVTQTLPYAAFKKADYPKQANIIAKNFPDKPEEIRKRWKIRDGGEQFLFFTQDYDNNYIVIMASRLH</sequence>
<evidence type="ECO:0000259" key="1">
    <source>
        <dbReference type="Pfam" id="PF18096"/>
    </source>
</evidence>
<accession>A0A380CTF7</accession>
<dbReference type="Proteomes" id="UP000254893">
    <property type="component" value="Unassembled WGS sequence"/>
</dbReference>
<organism evidence="3 4">
    <name type="scientific">Sphingobacterium spiritivorum</name>
    <name type="common">Flavobacterium spiritivorum</name>
    <dbReference type="NCBI Taxonomy" id="258"/>
    <lineage>
        <taxon>Bacteria</taxon>
        <taxon>Pseudomonadati</taxon>
        <taxon>Bacteroidota</taxon>
        <taxon>Sphingobacteriia</taxon>
        <taxon>Sphingobacteriales</taxon>
        <taxon>Sphingobacteriaceae</taxon>
        <taxon>Sphingobacterium</taxon>
    </lineage>
</organism>
<keyword evidence="3" id="KW-0489">Methyltransferase</keyword>
<name>A0A380CTF7_SPHSI</name>
<dbReference type="EMBL" id="UGYW01000002">
    <property type="protein sequence ID" value="SUJ27426.1"/>
    <property type="molecule type" value="Genomic_DNA"/>
</dbReference>
<dbReference type="AlphaFoldDB" id="A0A380CTF7"/>
<evidence type="ECO:0000313" key="4">
    <source>
        <dbReference type="Proteomes" id="UP000254893"/>
    </source>
</evidence>
<reference evidence="3 4" key="1">
    <citation type="submission" date="2018-06" db="EMBL/GenBank/DDBJ databases">
        <authorList>
            <consortium name="Pathogen Informatics"/>
            <person name="Doyle S."/>
        </authorList>
    </citation>
    <scope>NUCLEOTIDE SEQUENCE [LARGE SCALE GENOMIC DNA]</scope>
    <source>
        <strain evidence="3 4">NCTC11388</strain>
    </source>
</reference>
<dbReference type="InterPro" id="IPR054168">
    <property type="entry name" value="PG_1098_Fer"/>
</dbReference>
<protein>
    <submittedName>
        <fullName evidence="3">23S rRNA (Uracil-5-)-methyltransferase RumA</fullName>
    </submittedName>
</protein>
<dbReference type="Pfam" id="PF18096">
    <property type="entry name" value="Thump_like"/>
    <property type="match status" value="1"/>
</dbReference>
<dbReference type="CDD" id="cd02440">
    <property type="entry name" value="AdoMet_MTases"/>
    <property type="match status" value="1"/>
</dbReference>
<dbReference type="GO" id="GO:0008168">
    <property type="term" value="F:methyltransferase activity"/>
    <property type="evidence" value="ECO:0007669"/>
    <property type="project" value="UniProtKB-KW"/>
</dbReference>
<dbReference type="InterPro" id="IPR029063">
    <property type="entry name" value="SAM-dependent_MTases_sf"/>
</dbReference>
<evidence type="ECO:0000313" key="3">
    <source>
        <dbReference type="EMBL" id="SUJ27426.1"/>
    </source>
</evidence>
<dbReference type="Gene3D" id="3.40.50.150">
    <property type="entry name" value="Vaccinia Virus protein VP39"/>
    <property type="match status" value="1"/>
</dbReference>
<gene>
    <name evidence="3" type="ORF">NCTC11388_04178</name>
</gene>
<dbReference type="Pfam" id="PF22013">
    <property type="entry name" value="PG_1098_Fer"/>
    <property type="match status" value="1"/>
</dbReference>
<dbReference type="SUPFAM" id="SSF53335">
    <property type="entry name" value="S-adenosyl-L-methionine-dependent methyltransferases"/>
    <property type="match status" value="1"/>
</dbReference>
<feature type="domain" description="THUMP-like" evidence="1">
    <location>
        <begin position="324"/>
        <end position="391"/>
    </location>
</feature>
<dbReference type="Gene3D" id="1.10.10.1110">
    <property type="entry name" value="Methyltransferase PG1098, N-terminal domain"/>
    <property type="match status" value="1"/>
</dbReference>
<proteinExistence type="predicted"/>